<organism evidence="1 2">
    <name type="scientific">Batillaria attramentaria</name>
    <dbReference type="NCBI Taxonomy" id="370345"/>
    <lineage>
        <taxon>Eukaryota</taxon>
        <taxon>Metazoa</taxon>
        <taxon>Spiralia</taxon>
        <taxon>Lophotrochozoa</taxon>
        <taxon>Mollusca</taxon>
        <taxon>Gastropoda</taxon>
        <taxon>Caenogastropoda</taxon>
        <taxon>Sorbeoconcha</taxon>
        <taxon>Cerithioidea</taxon>
        <taxon>Batillariidae</taxon>
        <taxon>Batillaria</taxon>
    </lineage>
</organism>
<keyword evidence="2" id="KW-1185">Reference proteome</keyword>
<accession>A0ABD0LHG5</accession>
<comment type="caution">
    <text evidence="1">The sequence shown here is derived from an EMBL/GenBank/DDBJ whole genome shotgun (WGS) entry which is preliminary data.</text>
</comment>
<reference evidence="1 2" key="1">
    <citation type="journal article" date="2023" name="Sci. Data">
        <title>Genome assembly of the Korean intertidal mud-creeper Batillaria attramentaria.</title>
        <authorList>
            <person name="Patra A.K."/>
            <person name="Ho P.T."/>
            <person name="Jun S."/>
            <person name="Lee S.J."/>
            <person name="Kim Y."/>
            <person name="Won Y.J."/>
        </authorList>
    </citation>
    <scope>NUCLEOTIDE SEQUENCE [LARGE SCALE GENOMIC DNA]</scope>
    <source>
        <strain evidence="1">Wonlab-2016</strain>
    </source>
</reference>
<evidence type="ECO:0000313" key="2">
    <source>
        <dbReference type="Proteomes" id="UP001519460"/>
    </source>
</evidence>
<dbReference type="Proteomes" id="UP001519460">
    <property type="component" value="Unassembled WGS sequence"/>
</dbReference>
<gene>
    <name evidence="1" type="ORF">BaRGS_00010368</name>
</gene>
<evidence type="ECO:0000313" key="1">
    <source>
        <dbReference type="EMBL" id="KAK7498414.1"/>
    </source>
</evidence>
<dbReference type="AlphaFoldDB" id="A0ABD0LHG5"/>
<proteinExistence type="predicted"/>
<protein>
    <submittedName>
        <fullName evidence="1">Uncharacterized protein</fullName>
    </submittedName>
</protein>
<dbReference type="EMBL" id="JACVVK020000051">
    <property type="protein sequence ID" value="KAK7498414.1"/>
    <property type="molecule type" value="Genomic_DNA"/>
</dbReference>
<sequence length="80" mass="8897">MSRSVYLFPKNQHTKQSLLHTYAKSCNVTPKRVQRAIVCFAVSILSNLLRVSISAAGRQTAGDGGTGLQELWYARLLLFD</sequence>
<name>A0ABD0LHG5_9CAEN</name>